<dbReference type="Pfam" id="PF03129">
    <property type="entry name" value="HGTP_anticodon"/>
    <property type="match status" value="1"/>
</dbReference>
<keyword evidence="11 13" id="KW-0030">Aminoacyl-tRNA synthetase</keyword>
<evidence type="ECO:0000256" key="1">
    <source>
        <dbReference type="ARBA" id="ARBA00008226"/>
    </source>
</evidence>
<dbReference type="Gene3D" id="3.40.50.800">
    <property type="entry name" value="Anticodon-binding domain"/>
    <property type="match status" value="1"/>
</dbReference>
<name>A0ABX6S873_9BACI</name>
<organism evidence="16 17">
    <name type="scientific">Metabacillus elymi</name>
    <dbReference type="NCBI Taxonomy" id="2745198"/>
    <lineage>
        <taxon>Bacteria</taxon>
        <taxon>Bacillati</taxon>
        <taxon>Bacillota</taxon>
        <taxon>Bacilli</taxon>
        <taxon>Bacillales</taxon>
        <taxon>Bacillaceae</taxon>
        <taxon>Metabacillus</taxon>
    </lineage>
</organism>
<dbReference type="Pfam" id="PF00587">
    <property type="entry name" value="tRNA-synt_2b"/>
    <property type="match status" value="1"/>
</dbReference>
<dbReference type="CDD" id="cd00860">
    <property type="entry name" value="ThrRS_anticodon"/>
    <property type="match status" value="1"/>
</dbReference>
<dbReference type="InterPro" id="IPR036621">
    <property type="entry name" value="Anticodon-bd_dom_sf"/>
</dbReference>
<dbReference type="SUPFAM" id="SSF55186">
    <property type="entry name" value="ThrRS/AlaRS common domain"/>
    <property type="match status" value="1"/>
</dbReference>
<evidence type="ECO:0000256" key="11">
    <source>
        <dbReference type="ARBA" id="ARBA00023146"/>
    </source>
</evidence>
<dbReference type="InterPro" id="IPR045864">
    <property type="entry name" value="aa-tRNA-synth_II/BPL/LPL"/>
</dbReference>
<dbReference type="GO" id="GO:0004829">
    <property type="term" value="F:threonine-tRNA ligase activity"/>
    <property type="evidence" value="ECO:0007669"/>
    <property type="project" value="UniProtKB-EC"/>
</dbReference>
<evidence type="ECO:0000256" key="9">
    <source>
        <dbReference type="ARBA" id="ARBA00022884"/>
    </source>
</evidence>
<comment type="similarity">
    <text evidence="1 13">Belongs to the class-II aminoacyl-tRNA synthetase family.</text>
</comment>
<dbReference type="PROSITE" id="PS50862">
    <property type="entry name" value="AA_TRNA_LIGASE_II"/>
    <property type="match status" value="1"/>
</dbReference>
<feature type="binding site" evidence="13">
    <location>
        <position position="336"/>
    </location>
    <ligand>
        <name>Zn(2+)</name>
        <dbReference type="ChEBI" id="CHEBI:29105"/>
        <note>catalytic</note>
    </ligand>
</feature>
<keyword evidence="4 13" id="KW-0436">Ligase</keyword>
<evidence type="ECO:0000313" key="17">
    <source>
        <dbReference type="Proteomes" id="UP000515490"/>
    </source>
</evidence>
<proteinExistence type="inferred from homology"/>
<evidence type="ECO:0000256" key="8">
    <source>
        <dbReference type="ARBA" id="ARBA00022840"/>
    </source>
</evidence>
<sequence length="640" mass="73952">MSQNEVIIKFPNGDEKKYVKGISLEEIAQSISSSLKKKSVAGLVNGSLYDLKRSINENANIELYDLNSLTGIEIMRHTTAHVLAQAIKRLYGDVVQLGIGPVIENGFYYDLDLENNLTVNDLDKIEKEMNKIISENLEIKREEISRDKAKAIFANDPLKLELLEDIPLGAVITVYRQGEFVDLCRGPHLPATRYIKAFKLTHVSGAYWRGDSSNKVLQRIYGVAFASKEALADYFHFIDEAQKRNHRKLGNELELFMFSEEAPGMPFYLANGQLIRNELEVFLRKLQYSYDYKEVRTPIMMNQRLWERSGHWDHYKENMYFSEVDDQSFALKPMNCPGHMLIFKDKLNSYRDLPIRMAEFGQVHRHEFSGALNGMLRVRTFCQDDAHIFVTPAQIEDEITSVLKLIDYVYSTFGFKYEIELSTRPDDYMGDEALWDKAEASLINVLNKLNYEFHINEGDGAFYGPKIDIHIKDALKRSHQCATVQLDFQMPEKFDLTYINEENKKVRPVVIHRAVFGSIDRFLGILIEHFAGAFPVWLAPVQVKVIPVSNEAHKEYVEKVTQQLKQAEIRVELDLRDEKLGLKMREAQMKKVPYILVVGDRERDFQTVNVRQYGKEDSSEVKLDEFINDLKQIIVSRSLN</sequence>
<dbReference type="InterPro" id="IPR047246">
    <property type="entry name" value="ThrRS_anticodon"/>
</dbReference>
<dbReference type="Gene3D" id="3.30.930.10">
    <property type="entry name" value="Bira Bifunctional Protein, Domain 2"/>
    <property type="match status" value="1"/>
</dbReference>
<comment type="subcellular location">
    <subcellularLocation>
        <location evidence="13">Cytoplasm</location>
    </subcellularLocation>
</comment>
<dbReference type="InterPro" id="IPR004154">
    <property type="entry name" value="Anticodon-bd"/>
</dbReference>
<evidence type="ECO:0000256" key="10">
    <source>
        <dbReference type="ARBA" id="ARBA00022917"/>
    </source>
</evidence>
<evidence type="ECO:0000256" key="12">
    <source>
        <dbReference type="ARBA" id="ARBA00049515"/>
    </source>
</evidence>
<dbReference type="InterPro" id="IPR006195">
    <property type="entry name" value="aa-tRNA-synth_II"/>
</dbReference>
<dbReference type="PROSITE" id="PS51880">
    <property type="entry name" value="TGS"/>
    <property type="match status" value="1"/>
</dbReference>
<keyword evidence="9 13" id="KW-0694">RNA-binding</keyword>
<feature type="binding site" evidence="13">
    <location>
        <position position="512"/>
    </location>
    <ligand>
        <name>Zn(2+)</name>
        <dbReference type="ChEBI" id="CHEBI:29105"/>
        <note>catalytic</note>
    </ligand>
</feature>
<dbReference type="SUPFAM" id="SSF55681">
    <property type="entry name" value="Class II aaRS and biotin synthetases"/>
    <property type="match status" value="1"/>
</dbReference>
<feature type="domain" description="Aminoacyl-transfer RNA synthetases class-II family profile" evidence="14">
    <location>
        <begin position="275"/>
        <end position="535"/>
    </location>
</feature>
<feature type="binding site" evidence="13">
    <location>
        <position position="387"/>
    </location>
    <ligand>
        <name>Zn(2+)</name>
        <dbReference type="ChEBI" id="CHEBI:29105"/>
        <note>catalytic</note>
    </ligand>
</feature>
<dbReference type="PANTHER" id="PTHR11451">
    <property type="entry name" value="THREONINE-TRNA LIGASE"/>
    <property type="match status" value="1"/>
</dbReference>
<evidence type="ECO:0000259" key="15">
    <source>
        <dbReference type="PROSITE" id="PS51880"/>
    </source>
</evidence>
<dbReference type="NCBIfam" id="TIGR00418">
    <property type="entry name" value="thrS"/>
    <property type="match status" value="1"/>
</dbReference>
<dbReference type="CDD" id="cd00771">
    <property type="entry name" value="ThrRS_core"/>
    <property type="match status" value="1"/>
</dbReference>
<comment type="caution">
    <text evidence="13">Lacks conserved residue(s) required for the propagation of feature annotation.</text>
</comment>
<dbReference type="InterPro" id="IPR012947">
    <property type="entry name" value="tRNA_SAD"/>
</dbReference>
<dbReference type="SUPFAM" id="SSF52954">
    <property type="entry name" value="Class II aaRS ABD-related"/>
    <property type="match status" value="1"/>
</dbReference>
<keyword evidence="5 13" id="KW-0479">Metal-binding</keyword>
<dbReference type="InterPro" id="IPR033728">
    <property type="entry name" value="ThrRS_core"/>
</dbReference>
<comment type="subunit">
    <text evidence="13">Homodimer.</text>
</comment>
<keyword evidence="17" id="KW-1185">Reference proteome</keyword>
<comment type="catalytic activity">
    <reaction evidence="12 13">
        <text>tRNA(Thr) + L-threonine + ATP = L-threonyl-tRNA(Thr) + AMP + diphosphate + H(+)</text>
        <dbReference type="Rhea" id="RHEA:24624"/>
        <dbReference type="Rhea" id="RHEA-COMP:9670"/>
        <dbReference type="Rhea" id="RHEA-COMP:9704"/>
        <dbReference type="ChEBI" id="CHEBI:15378"/>
        <dbReference type="ChEBI" id="CHEBI:30616"/>
        <dbReference type="ChEBI" id="CHEBI:33019"/>
        <dbReference type="ChEBI" id="CHEBI:57926"/>
        <dbReference type="ChEBI" id="CHEBI:78442"/>
        <dbReference type="ChEBI" id="CHEBI:78534"/>
        <dbReference type="ChEBI" id="CHEBI:456215"/>
        <dbReference type="EC" id="6.1.1.3"/>
    </reaction>
</comment>
<gene>
    <name evidence="13 16" type="primary">thrS</name>
    <name evidence="16" type="ORF">HUW50_21320</name>
</gene>
<reference evidence="16 17" key="1">
    <citation type="submission" date="2020-06" db="EMBL/GenBank/DDBJ databases">
        <title>Metabacillus dokdonensis sp. nov., isolated from the rhizosphere of Elymus tsukushiensis, a plant native to the Dokdo Islands, Republic of Korea.</title>
        <authorList>
            <person name="Lee S.Y."/>
            <person name="Hwang Y.J."/>
            <person name="Son J.S."/>
            <person name="Ghim S.Y."/>
        </authorList>
    </citation>
    <scope>NUCLEOTIDE SEQUENCE [LARGE SCALE GENOMIC DNA]</scope>
    <source>
        <strain evidence="16 17">KUDC1714</strain>
    </source>
</reference>
<dbReference type="SUPFAM" id="SSF81271">
    <property type="entry name" value="TGS-like"/>
    <property type="match status" value="1"/>
</dbReference>
<dbReference type="InterPro" id="IPR018163">
    <property type="entry name" value="Thr/Ala-tRNA-synth_IIc_edit"/>
</dbReference>
<dbReference type="PRINTS" id="PR01047">
    <property type="entry name" value="TRNASYNTHTHR"/>
</dbReference>
<evidence type="ECO:0000256" key="5">
    <source>
        <dbReference type="ARBA" id="ARBA00022723"/>
    </source>
</evidence>
<dbReference type="InterPro" id="IPR012675">
    <property type="entry name" value="Beta-grasp_dom_sf"/>
</dbReference>
<dbReference type="EC" id="6.1.1.3" evidence="13"/>
<dbReference type="SMART" id="SM00863">
    <property type="entry name" value="tRNA_SAD"/>
    <property type="match status" value="1"/>
</dbReference>
<accession>A0ABX6S873</accession>
<evidence type="ECO:0000313" key="16">
    <source>
        <dbReference type="EMBL" id="QNF29807.1"/>
    </source>
</evidence>
<protein>
    <recommendedName>
        <fullName evidence="13">Threonine--tRNA ligase</fullName>
        <ecNumber evidence="13">6.1.1.3</ecNumber>
    </recommendedName>
    <alternativeName>
        <fullName evidence="13">Threonyl-tRNA synthetase</fullName>
        <shortName evidence="13">ThrRS</shortName>
    </alternativeName>
</protein>
<dbReference type="Gene3D" id="3.10.20.30">
    <property type="match status" value="1"/>
</dbReference>
<dbReference type="Gene3D" id="3.30.980.10">
    <property type="entry name" value="Threonyl-trna Synthetase, Chain A, domain 2"/>
    <property type="match status" value="1"/>
</dbReference>
<dbReference type="Pfam" id="PF02824">
    <property type="entry name" value="TGS"/>
    <property type="match status" value="1"/>
</dbReference>
<keyword evidence="2 13" id="KW-0963">Cytoplasm</keyword>
<keyword evidence="7 13" id="KW-0862">Zinc</keyword>
<dbReference type="CDD" id="cd01667">
    <property type="entry name" value="TGS_ThrRS"/>
    <property type="match status" value="1"/>
</dbReference>
<feature type="domain" description="TGS" evidence="15">
    <location>
        <begin position="1"/>
        <end position="65"/>
    </location>
</feature>
<dbReference type="InterPro" id="IPR004095">
    <property type="entry name" value="TGS"/>
</dbReference>
<comment type="cofactor">
    <cofactor evidence="13">
        <name>Zn(2+)</name>
        <dbReference type="ChEBI" id="CHEBI:29105"/>
    </cofactor>
    <text evidence="13">Binds 1 zinc ion per subunit.</text>
</comment>
<dbReference type="InterPro" id="IPR002314">
    <property type="entry name" value="aa-tRNA-synt_IIb"/>
</dbReference>
<evidence type="ECO:0000256" key="7">
    <source>
        <dbReference type="ARBA" id="ARBA00022833"/>
    </source>
</evidence>
<dbReference type="RefSeq" id="WP_185653209.1">
    <property type="nucleotide sequence ID" value="NZ_CP055263.1"/>
</dbReference>
<dbReference type="Proteomes" id="UP000515490">
    <property type="component" value="Chromosome"/>
</dbReference>
<evidence type="ECO:0000256" key="2">
    <source>
        <dbReference type="ARBA" id="ARBA00022490"/>
    </source>
</evidence>
<keyword evidence="3 13" id="KW-0820">tRNA-binding</keyword>
<evidence type="ECO:0000256" key="13">
    <source>
        <dbReference type="HAMAP-Rule" id="MF_00184"/>
    </source>
</evidence>
<keyword evidence="6 13" id="KW-0547">Nucleotide-binding</keyword>
<dbReference type="HAMAP" id="MF_00184">
    <property type="entry name" value="Thr_tRNA_synth"/>
    <property type="match status" value="1"/>
</dbReference>
<dbReference type="InterPro" id="IPR002320">
    <property type="entry name" value="Thr-tRNA-ligase_IIa"/>
</dbReference>
<keyword evidence="8 13" id="KW-0067">ATP-binding</keyword>
<dbReference type="EMBL" id="CP055263">
    <property type="protein sequence ID" value="QNF29807.1"/>
    <property type="molecule type" value="Genomic_DNA"/>
</dbReference>
<evidence type="ECO:0000256" key="3">
    <source>
        <dbReference type="ARBA" id="ARBA00022555"/>
    </source>
</evidence>
<evidence type="ECO:0000259" key="14">
    <source>
        <dbReference type="PROSITE" id="PS50862"/>
    </source>
</evidence>
<dbReference type="InterPro" id="IPR012676">
    <property type="entry name" value="TGS-like"/>
</dbReference>
<keyword evidence="10 13" id="KW-0648">Protein biosynthesis</keyword>
<dbReference type="Pfam" id="PF07973">
    <property type="entry name" value="tRNA_SAD"/>
    <property type="match status" value="1"/>
</dbReference>
<dbReference type="PANTHER" id="PTHR11451:SF44">
    <property type="entry name" value="THREONINE--TRNA LIGASE, CHLOROPLASTIC_MITOCHONDRIAL 2"/>
    <property type="match status" value="1"/>
</dbReference>
<evidence type="ECO:0000256" key="4">
    <source>
        <dbReference type="ARBA" id="ARBA00022598"/>
    </source>
</evidence>
<evidence type="ECO:0000256" key="6">
    <source>
        <dbReference type="ARBA" id="ARBA00022741"/>
    </source>
</evidence>